<proteinExistence type="predicted"/>
<evidence type="ECO:0000313" key="2">
    <source>
        <dbReference type="Proteomes" id="UP001501414"/>
    </source>
</evidence>
<name>A0ABP4I7F2_9PSEU</name>
<organism evidence="1 2">
    <name type="scientific">Pseudonocardia kongjuensis</name>
    <dbReference type="NCBI Taxonomy" id="102227"/>
    <lineage>
        <taxon>Bacteria</taxon>
        <taxon>Bacillati</taxon>
        <taxon>Actinomycetota</taxon>
        <taxon>Actinomycetes</taxon>
        <taxon>Pseudonocardiales</taxon>
        <taxon>Pseudonocardiaceae</taxon>
        <taxon>Pseudonocardia</taxon>
    </lineage>
</organism>
<dbReference type="InterPro" id="IPR021848">
    <property type="entry name" value="HODM_asu-like"/>
</dbReference>
<accession>A0ABP4I7F2</accession>
<dbReference type="EMBL" id="BAAAJK010000001">
    <property type="protein sequence ID" value="GAA1379219.1"/>
    <property type="molecule type" value="Genomic_DNA"/>
</dbReference>
<protein>
    <submittedName>
        <fullName evidence="1">DUF3445 domain-containing protein</fullName>
    </submittedName>
</protein>
<keyword evidence="2" id="KW-1185">Reference proteome</keyword>
<dbReference type="RefSeq" id="WP_344017544.1">
    <property type="nucleotide sequence ID" value="NZ_BAAAJK010000001.1"/>
</dbReference>
<sequence length="323" mass="35375">MTAYPDDLASYPFPLPHSTYRISANVEPAGVARPTEAGSWGGTVLHVPGSADGYEAVAAQRAAILDREPARFVAAGHSRAACWDALLHLTGRLAAEQPDTCSLVRDGDRYRFRNTRLGVDQEFVFGDGSTLPEHPLRFASRQLTEDVVVLGAREGRLWLDAGAVAAASVWSVGFDAGMSFRELHGPVPGNGPGGVFERAEGFLLRMAPGEVYRRLNWGLQPDDRLDLSLDAAPSWAPARRPLRVTDPGREIHLRTEVQHLVRLPLTGSVLFLIGIRLLALERLERVPAWRDRLVSVLQTLPPEVADYKDLGPLAALTLAYLRR</sequence>
<reference evidence="2" key="1">
    <citation type="journal article" date="2019" name="Int. J. Syst. Evol. Microbiol.">
        <title>The Global Catalogue of Microorganisms (GCM) 10K type strain sequencing project: providing services to taxonomists for standard genome sequencing and annotation.</title>
        <authorList>
            <consortium name="The Broad Institute Genomics Platform"/>
            <consortium name="The Broad Institute Genome Sequencing Center for Infectious Disease"/>
            <person name="Wu L."/>
            <person name="Ma J."/>
        </authorList>
    </citation>
    <scope>NUCLEOTIDE SEQUENCE [LARGE SCALE GENOMIC DNA]</scope>
    <source>
        <strain evidence="2">JCM 11896</strain>
    </source>
</reference>
<evidence type="ECO:0000313" key="1">
    <source>
        <dbReference type="EMBL" id="GAA1379219.1"/>
    </source>
</evidence>
<gene>
    <name evidence="1" type="ORF">GCM10009613_01560</name>
</gene>
<comment type="caution">
    <text evidence="1">The sequence shown here is derived from an EMBL/GenBank/DDBJ whole genome shotgun (WGS) entry which is preliminary data.</text>
</comment>
<dbReference type="Pfam" id="PF11927">
    <property type="entry name" value="HODM_asu-like"/>
    <property type="match status" value="1"/>
</dbReference>
<dbReference type="Proteomes" id="UP001501414">
    <property type="component" value="Unassembled WGS sequence"/>
</dbReference>